<feature type="signal peptide" evidence="1">
    <location>
        <begin position="1"/>
        <end position="21"/>
    </location>
</feature>
<sequence>MKLGKISLLCVAIAAAPFVNADRTRIIGHVAHGVNTYNGGVIADFSEVAPLAGILADPSIEVGYFIEGASASGVITPETSRSELIATTTDFIDFFNPNNNVDPALVNQPIGAIGSNAFTFNSVLDRAVPDSFPEQAFERPVPYRVNDANEFPTVADWETASGLMTIDSHDDGTSTVRVTIRNGFPEAVYTFWDLGQYDPLTADESVYVVPLGGIPNAAISDENGCVTKEFDVAYDLARACEVGATSCSNLIAGFYHWDGQLYGAAPTGNFADVPTGIVGSIHMFFNITGTNLQEPATQFKRPRIHGCFNPKRKFFKKY</sequence>
<evidence type="ECO:0000256" key="1">
    <source>
        <dbReference type="SAM" id="SignalP"/>
    </source>
</evidence>
<keyword evidence="3" id="KW-1185">Reference proteome</keyword>
<proteinExistence type="predicted"/>
<comment type="caution">
    <text evidence="2">The sequence shown here is derived from an EMBL/GenBank/DDBJ whole genome shotgun (WGS) entry which is preliminary data.</text>
</comment>
<organism evidence="2 3">
    <name type="scientific">Sessilibacter corallicola</name>
    <dbReference type="NCBI Taxonomy" id="2904075"/>
    <lineage>
        <taxon>Bacteria</taxon>
        <taxon>Pseudomonadati</taxon>
        <taxon>Pseudomonadota</taxon>
        <taxon>Gammaproteobacteria</taxon>
        <taxon>Cellvibrionales</taxon>
        <taxon>Cellvibrionaceae</taxon>
        <taxon>Sessilibacter</taxon>
    </lineage>
</organism>
<evidence type="ECO:0000313" key="3">
    <source>
        <dbReference type="Proteomes" id="UP001465153"/>
    </source>
</evidence>
<dbReference type="RefSeq" id="WP_233088413.1">
    <property type="nucleotide sequence ID" value="NZ_BAABWN010000017.1"/>
</dbReference>
<accession>A0ABQ0AE75</accession>
<name>A0ABQ0AE75_9GAMM</name>
<protein>
    <submittedName>
        <fullName evidence="2">Uncharacterized protein</fullName>
    </submittedName>
</protein>
<dbReference type="EMBL" id="BAABWN010000017">
    <property type="protein sequence ID" value="GAA6169955.1"/>
    <property type="molecule type" value="Genomic_DNA"/>
</dbReference>
<reference evidence="2 3" key="1">
    <citation type="submission" date="2024-04" db="EMBL/GenBank/DDBJ databases">
        <title>Draft genome sequence of Sessilibacter corallicola NBRC 116591.</title>
        <authorList>
            <person name="Miyakawa T."/>
            <person name="Kusuya Y."/>
            <person name="Miura T."/>
        </authorList>
    </citation>
    <scope>NUCLEOTIDE SEQUENCE [LARGE SCALE GENOMIC DNA]</scope>
    <source>
        <strain evidence="2 3">KU-00831-HH</strain>
    </source>
</reference>
<evidence type="ECO:0000313" key="2">
    <source>
        <dbReference type="EMBL" id="GAA6169955.1"/>
    </source>
</evidence>
<keyword evidence="1" id="KW-0732">Signal</keyword>
<gene>
    <name evidence="2" type="ORF">NBRC116591_37670</name>
</gene>
<dbReference type="Proteomes" id="UP001465153">
    <property type="component" value="Unassembled WGS sequence"/>
</dbReference>
<feature type="chain" id="PRO_5045479467" evidence="1">
    <location>
        <begin position="22"/>
        <end position="318"/>
    </location>
</feature>